<gene>
    <name evidence="2" type="ORF">AKAME5_002971300</name>
</gene>
<dbReference type="EMBL" id="BRZM01007149">
    <property type="protein sequence ID" value="GLD52579.1"/>
    <property type="molecule type" value="Genomic_DNA"/>
</dbReference>
<accession>A0AAD3MFL8</accession>
<evidence type="ECO:0000313" key="3">
    <source>
        <dbReference type="Proteomes" id="UP001279410"/>
    </source>
</evidence>
<dbReference type="AlphaFoldDB" id="A0AAD3MFL8"/>
<feature type="region of interest" description="Disordered" evidence="1">
    <location>
        <begin position="1"/>
        <end position="24"/>
    </location>
</feature>
<evidence type="ECO:0000313" key="2">
    <source>
        <dbReference type="EMBL" id="GLD52579.1"/>
    </source>
</evidence>
<reference evidence="2" key="1">
    <citation type="submission" date="2022-08" db="EMBL/GenBank/DDBJ databases">
        <title>Genome sequencing of akame (Lates japonicus).</title>
        <authorList>
            <person name="Hashiguchi Y."/>
            <person name="Takahashi H."/>
        </authorList>
    </citation>
    <scope>NUCLEOTIDE SEQUENCE</scope>
    <source>
        <strain evidence="2">Kochi</strain>
    </source>
</reference>
<proteinExistence type="predicted"/>
<name>A0AAD3MFL8_LATJO</name>
<comment type="caution">
    <text evidence="2">The sequence shown here is derived from an EMBL/GenBank/DDBJ whole genome shotgun (WGS) entry which is preliminary data.</text>
</comment>
<sequence>GPPANQETKEKASRTTGSLDDKKLKMKRSEKTLLIHSVSRDSLRRLIQPKLSRVDYLSQKLS</sequence>
<evidence type="ECO:0000256" key="1">
    <source>
        <dbReference type="SAM" id="MobiDB-lite"/>
    </source>
</evidence>
<dbReference type="Proteomes" id="UP001279410">
    <property type="component" value="Unassembled WGS sequence"/>
</dbReference>
<keyword evidence="3" id="KW-1185">Reference proteome</keyword>
<feature type="non-terminal residue" evidence="2">
    <location>
        <position position="1"/>
    </location>
</feature>
<protein>
    <submittedName>
        <fullName evidence="2">snRNA-activating protein complex subunit 4 isoform X1</fullName>
    </submittedName>
</protein>
<organism evidence="2 3">
    <name type="scientific">Lates japonicus</name>
    <name type="common">Japanese lates</name>
    <dbReference type="NCBI Taxonomy" id="270547"/>
    <lineage>
        <taxon>Eukaryota</taxon>
        <taxon>Metazoa</taxon>
        <taxon>Chordata</taxon>
        <taxon>Craniata</taxon>
        <taxon>Vertebrata</taxon>
        <taxon>Euteleostomi</taxon>
        <taxon>Actinopterygii</taxon>
        <taxon>Neopterygii</taxon>
        <taxon>Teleostei</taxon>
        <taxon>Neoteleostei</taxon>
        <taxon>Acanthomorphata</taxon>
        <taxon>Carangaria</taxon>
        <taxon>Carangaria incertae sedis</taxon>
        <taxon>Centropomidae</taxon>
        <taxon>Lates</taxon>
    </lineage>
</organism>
<feature type="compositionally biased region" description="Basic and acidic residues" evidence="1">
    <location>
        <begin position="7"/>
        <end position="24"/>
    </location>
</feature>
<feature type="non-terminal residue" evidence="2">
    <location>
        <position position="62"/>
    </location>
</feature>